<sequence>MITARLVSEYPQVVSSDFQRINEDVVPRVQCATLKRRTKPTPGQVKINVDGGWSTLHRVATIGVIAGYHHGRVLDESVKMLARAHNPYTVEACAFVEGVRMAVSNGWENVIIERDAIGIVNRLNVEELNYSVAASYLIETKTVLRDHPGLEIRHVARDANR</sequence>
<reference evidence="2 3" key="1">
    <citation type="journal article" date="2024" name="G3 (Bethesda)">
        <title>Genome assembly of Hibiscus sabdariffa L. provides insights into metabolisms of medicinal natural products.</title>
        <authorList>
            <person name="Kim T."/>
        </authorList>
    </citation>
    <scope>NUCLEOTIDE SEQUENCE [LARGE SCALE GENOMIC DNA]</scope>
    <source>
        <strain evidence="2">TK-2024</strain>
        <tissue evidence="2">Old leaves</tissue>
    </source>
</reference>
<dbReference type="InterPro" id="IPR012337">
    <property type="entry name" value="RNaseH-like_sf"/>
</dbReference>
<feature type="domain" description="RNase H type-1" evidence="1">
    <location>
        <begin position="48"/>
        <end position="161"/>
    </location>
</feature>
<dbReference type="InterPro" id="IPR036397">
    <property type="entry name" value="RNaseH_sf"/>
</dbReference>
<organism evidence="2 3">
    <name type="scientific">Hibiscus sabdariffa</name>
    <name type="common">roselle</name>
    <dbReference type="NCBI Taxonomy" id="183260"/>
    <lineage>
        <taxon>Eukaryota</taxon>
        <taxon>Viridiplantae</taxon>
        <taxon>Streptophyta</taxon>
        <taxon>Embryophyta</taxon>
        <taxon>Tracheophyta</taxon>
        <taxon>Spermatophyta</taxon>
        <taxon>Magnoliopsida</taxon>
        <taxon>eudicotyledons</taxon>
        <taxon>Gunneridae</taxon>
        <taxon>Pentapetalae</taxon>
        <taxon>rosids</taxon>
        <taxon>malvids</taxon>
        <taxon>Malvales</taxon>
        <taxon>Malvaceae</taxon>
        <taxon>Malvoideae</taxon>
        <taxon>Hibiscus</taxon>
    </lineage>
</organism>
<dbReference type="PANTHER" id="PTHR47723:SF24">
    <property type="entry name" value="RNASE H TYPE-1 DOMAIN-CONTAINING PROTEIN"/>
    <property type="match status" value="1"/>
</dbReference>
<dbReference type="InterPro" id="IPR044730">
    <property type="entry name" value="RNase_H-like_dom_plant"/>
</dbReference>
<accession>A0ABR2F179</accession>
<comment type="caution">
    <text evidence="2">The sequence shown here is derived from an EMBL/GenBank/DDBJ whole genome shotgun (WGS) entry which is preliminary data.</text>
</comment>
<gene>
    <name evidence="2" type="ORF">V6N12_007252</name>
</gene>
<name>A0ABR2F179_9ROSI</name>
<dbReference type="EMBL" id="JBBPBM010000009">
    <property type="protein sequence ID" value="KAK8568709.1"/>
    <property type="molecule type" value="Genomic_DNA"/>
</dbReference>
<dbReference type="InterPro" id="IPR002156">
    <property type="entry name" value="RNaseH_domain"/>
</dbReference>
<proteinExistence type="predicted"/>
<evidence type="ECO:0000313" key="3">
    <source>
        <dbReference type="Proteomes" id="UP001472677"/>
    </source>
</evidence>
<dbReference type="CDD" id="cd06222">
    <property type="entry name" value="RNase_H_like"/>
    <property type="match status" value="1"/>
</dbReference>
<evidence type="ECO:0000259" key="1">
    <source>
        <dbReference type="Pfam" id="PF13456"/>
    </source>
</evidence>
<dbReference type="Proteomes" id="UP001472677">
    <property type="component" value="Unassembled WGS sequence"/>
</dbReference>
<protein>
    <recommendedName>
        <fullName evidence="1">RNase H type-1 domain-containing protein</fullName>
    </recommendedName>
</protein>
<dbReference type="Gene3D" id="3.30.420.10">
    <property type="entry name" value="Ribonuclease H-like superfamily/Ribonuclease H"/>
    <property type="match status" value="1"/>
</dbReference>
<dbReference type="SUPFAM" id="SSF53098">
    <property type="entry name" value="Ribonuclease H-like"/>
    <property type="match status" value="1"/>
</dbReference>
<evidence type="ECO:0000313" key="2">
    <source>
        <dbReference type="EMBL" id="KAK8568709.1"/>
    </source>
</evidence>
<dbReference type="InterPro" id="IPR053151">
    <property type="entry name" value="RNase_H-like"/>
</dbReference>
<dbReference type="Pfam" id="PF13456">
    <property type="entry name" value="RVT_3"/>
    <property type="match status" value="1"/>
</dbReference>
<keyword evidence="3" id="KW-1185">Reference proteome</keyword>
<dbReference type="PANTHER" id="PTHR47723">
    <property type="entry name" value="OS05G0353850 PROTEIN"/>
    <property type="match status" value="1"/>
</dbReference>